<feature type="signal peptide" evidence="2">
    <location>
        <begin position="1"/>
        <end position="34"/>
    </location>
</feature>
<dbReference type="Proteomes" id="UP000009102">
    <property type="component" value="Chromosome"/>
</dbReference>
<accession>D0L0B2</accession>
<dbReference type="GO" id="GO:0000270">
    <property type="term" value="P:peptidoglycan metabolic process"/>
    <property type="evidence" value="ECO:0007669"/>
    <property type="project" value="InterPro"/>
</dbReference>
<dbReference type="eggNOG" id="COG0741">
    <property type="taxonomic scope" value="Bacteria"/>
</dbReference>
<proteinExistence type="inferred from homology"/>
<organism evidence="4 5">
    <name type="scientific">Halothiobacillus neapolitanus (strain ATCC 23641 / DSM 15147 / CIP 104769 / NCIMB 8539 / c2)</name>
    <name type="common">Thiobacillus neapolitanus</name>
    <dbReference type="NCBI Taxonomy" id="555778"/>
    <lineage>
        <taxon>Bacteria</taxon>
        <taxon>Pseudomonadati</taxon>
        <taxon>Pseudomonadota</taxon>
        <taxon>Gammaproteobacteria</taxon>
        <taxon>Chromatiales</taxon>
        <taxon>Halothiobacillaceae</taxon>
        <taxon>Halothiobacillus</taxon>
    </lineage>
</organism>
<evidence type="ECO:0000259" key="3">
    <source>
        <dbReference type="Pfam" id="PF01464"/>
    </source>
</evidence>
<dbReference type="EMBL" id="CP001801">
    <property type="protein sequence ID" value="ACX96135.1"/>
    <property type="molecule type" value="Genomic_DNA"/>
</dbReference>
<dbReference type="GO" id="GO:0016020">
    <property type="term" value="C:membrane"/>
    <property type="evidence" value="ECO:0007669"/>
    <property type="project" value="InterPro"/>
</dbReference>
<dbReference type="CDD" id="cd16896">
    <property type="entry name" value="LT_Slt70-like"/>
    <property type="match status" value="1"/>
</dbReference>
<dbReference type="PROSITE" id="PS00922">
    <property type="entry name" value="TRANSGLYCOSYLASE"/>
    <property type="match status" value="1"/>
</dbReference>
<dbReference type="OrthoDB" id="92254at2"/>
<protein>
    <submittedName>
        <fullName evidence="4">Lytic transglycosylase catalytic</fullName>
    </submittedName>
</protein>
<dbReference type="Pfam" id="PF01464">
    <property type="entry name" value="SLT"/>
    <property type="match status" value="1"/>
</dbReference>
<name>D0L0B2_HALNC</name>
<evidence type="ECO:0000256" key="2">
    <source>
        <dbReference type="SAM" id="SignalP"/>
    </source>
</evidence>
<dbReference type="STRING" id="555778.Hneap_1300"/>
<evidence type="ECO:0000313" key="4">
    <source>
        <dbReference type="EMBL" id="ACX96135.1"/>
    </source>
</evidence>
<gene>
    <name evidence="4" type="ordered locus">Hneap_1300</name>
</gene>
<dbReference type="InterPro" id="IPR008258">
    <property type="entry name" value="Transglycosylase_SLT_dom_1"/>
</dbReference>
<feature type="domain" description="Transglycosylase SLT" evidence="3">
    <location>
        <begin position="92"/>
        <end position="190"/>
    </location>
</feature>
<sequence length="218" mass="24082">MMDCQIKYSFNRRVVGVIFSFGLLMTVACSTATADVYVLRDANGVAHLTNVTPKKHSGYTLFQKSAWTAPKAWHDGFKILPRLNVHTYDDEIRHYAKQFGVDPTLVRAVMHAESAFNPNAVSSAGAGGLMQLMPQTAERFGVADRFNPEENIAGGVAYLAFLLDLFHGDRQLAVAAYNAGEGAVQKYSGVPPYNETQNYVTRVLDLQKRYVAKAEQSQ</sequence>
<dbReference type="Gene3D" id="1.10.530.10">
    <property type="match status" value="1"/>
</dbReference>
<feature type="chain" id="PRO_5003010930" evidence="2">
    <location>
        <begin position="35"/>
        <end position="218"/>
    </location>
</feature>
<dbReference type="InterPro" id="IPR023346">
    <property type="entry name" value="Lysozyme-like_dom_sf"/>
</dbReference>
<dbReference type="AlphaFoldDB" id="D0L0B2"/>
<dbReference type="InterPro" id="IPR000189">
    <property type="entry name" value="Transglyc_AS"/>
</dbReference>
<dbReference type="GO" id="GO:0008933">
    <property type="term" value="F:peptidoglycan lytic transglycosylase activity"/>
    <property type="evidence" value="ECO:0007669"/>
    <property type="project" value="InterPro"/>
</dbReference>
<dbReference type="HOGENOM" id="CLU_065765_1_1_6"/>
<dbReference type="PANTHER" id="PTHR37423:SF2">
    <property type="entry name" value="MEMBRANE-BOUND LYTIC MUREIN TRANSGLYCOSYLASE C"/>
    <property type="match status" value="1"/>
</dbReference>
<dbReference type="PROSITE" id="PS51257">
    <property type="entry name" value="PROKAR_LIPOPROTEIN"/>
    <property type="match status" value="1"/>
</dbReference>
<dbReference type="KEGG" id="hna:Hneap_1300"/>
<dbReference type="CAZy" id="GH23">
    <property type="family name" value="Glycoside Hydrolase Family 23"/>
</dbReference>
<evidence type="ECO:0000313" key="5">
    <source>
        <dbReference type="Proteomes" id="UP000009102"/>
    </source>
</evidence>
<keyword evidence="2" id="KW-0732">Signal</keyword>
<dbReference type="SUPFAM" id="SSF53955">
    <property type="entry name" value="Lysozyme-like"/>
    <property type="match status" value="1"/>
</dbReference>
<dbReference type="PANTHER" id="PTHR37423">
    <property type="entry name" value="SOLUBLE LYTIC MUREIN TRANSGLYCOSYLASE-RELATED"/>
    <property type="match status" value="1"/>
</dbReference>
<reference evidence="4 5" key="1">
    <citation type="submission" date="2009-10" db="EMBL/GenBank/DDBJ databases">
        <title>Complete sequence of Halothiobacillus neapolitanus c2.</title>
        <authorList>
            <consortium name="US DOE Joint Genome Institute"/>
            <person name="Lucas S."/>
            <person name="Copeland A."/>
            <person name="Lapidus A."/>
            <person name="Glavina del Rio T."/>
            <person name="Tice H."/>
            <person name="Bruce D."/>
            <person name="Goodwin L."/>
            <person name="Pitluck S."/>
            <person name="Davenport K."/>
            <person name="Brettin T."/>
            <person name="Detter J.C."/>
            <person name="Han C."/>
            <person name="Tapia R."/>
            <person name="Larimer F."/>
            <person name="Land M."/>
            <person name="Hauser L."/>
            <person name="Kyrpides N."/>
            <person name="Mikhailova N."/>
            <person name="Kerfeld C."/>
            <person name="Cannon G."/>
            <person name="Heinhort S."/>
        </authorList>
    </citation>
    <scope>NUCLEOTIDE SEQUENCE [LARGE SCALE GENOMIC DNA]</scope>
    <source>
        <strain evidence="5">ATCC 23641 / c2</strain>
    </source>
</reference>
<keyword evidence="5" id="KW-1185">Reference proteome</keyword>
<comment type="similarity">
    <text evidence="1">Belongs to the transglycosylase Slt family.</text>
</comment>
<evidence type="ECO:0000256" key="1">
    <source>
        <dbReference type="ARBA" id="ARBA00007734"/>
    </source>
</evidence>